<dbReference type="OrthoDB" id="184082at2"/>
<dbReference type="AlphaFoldDB" id="A0A178IHT9"/>
<dbReference type="SMART" id="SM00354">
    <property type="entry name" value="HTH_LACI"/>
    <property type="match status" value="1"/>
</dbReference>
<proteinExistence type="predicted"/>
<dbReference type="GO" id="GO:0000976">
    <property type="term" value="F:transcription cis-regulatory region binding"/>
    <property type="evidence" value="ECO:0007669"/>
    <property type="project" value="TreeGrafter"/>
</dbReference>
<evidence type="ECO:0000256" key="2">
    <source>
        <dbReference type="ARBA" id="ARBA00023015"/>
    </source>
</evidence>
<dbReference type="InterPro" id="IPR028082">
    <property type="entry name" value="Peripla_BP_I"/>
</dbReference>
<keyword evidence="2" id="KW-0805">Transcription regulation</keyword>
<evidence type="ECO:0000256" key="4">
    <source>
        <dbReference type="ARBA" id="ARBA00023163"/>
    </source>
</evidence>
<name>A0A178IHT9_9BACT</name>
<dbReference type="Gene3D" id="1.10.260.40">
    <property type="entry name" value="lambda repressor-like DNA-binding domains"/>
    <property type="match status" value="1"/>
</dbReference>
<evidence type="ECO:0000259" key="5">
    <source>
        <dbReference type="PROSITE" id="PS50932"/>
    </source>
</evidence>
<evidence type="ECO:0000313" key="7">
    <source>
        <dbReference type="Proteomes" id="UP000078486"/>
    </source>
</evidence>
<dbReference type="PANTHER" id="PTHR30146:SF148">
    <property type="entry name" value="HTH-TYPE TRANSCRIPTIONAL REPRESSOR PURR-RELATED"/>
    <property type="match status" value="1"/>
</dbReference>
<dbReference type="Gene3D" id="3.40.50.2300">
    <property type="match status" value="2"/>
</dbReference>
<dbReference type="PROSITE" id="PS50932">
    <property type="entry name" value="HTH_LACI_2"/>
    <property type="match status" value="1"/>
</dbReference>
<feature type="domain" description="HTH lacI-type" evidence="5">
    <location>
        <begin position="4"/>
        <end position="58"/>
    </location>
</feature>
<dbReference type="PANTHER" id="PTHR30146">
    <property type="entry name" value="LACI-RELATED TRANSCRIPTIONAL REPRESSOR"/>
    <property type="match status" value="1"/>
</dbReference>
<dbReference type="STRING" id="1184151.AW736_12750"/>
<dbReference type="SUPFAM" id="SSF47413">
    <property type="entry name" value="lambda repressor-like DNA-binding domains"/>
    <property type="match status" value="1"/>
</dbReference>
<dbReference type="CDD" id="cd01392">
    <property type="entry name" value="HTH_LacI"/>
    <property type="match status" value="1"/>
</dbReference>
<dbReference type="InterPro" id="IPR000843">
    <property type="entry name" value="HTH_LacI"/>
</dbReference>
<keyword evidence="7" id="KW-1185">Reference proteome</keyword>
<comment type="caution">
    <text evidence="6">The sequence shown here is derived from an EMBL/GenBank/DDBJ whole genome shotgun (WGS) entry which is preliminary data.</text>
</comment>
<keyword evidence="4" id="KW-0804">Transcription</keyword>
<keyword evidence="3" id="KW-0238">DNA-binding</keyword>
<dbReference type="InterPro" id="IPR010982">
    <property type="entry name" value="Lambda_DNA-bd_dom_sf"/>
</dbReference>
<protein>
    <recommendedName>
        <fullName evidence="5">HTH lacI-type domain-containing protein</fullName>
    </recommendedName>
</protein>
<evidence type="ECO:0000313" key="6">
    <source>
        <dbReference type="EMBL" id="OAM89543.1"/>
    </source>
</evidence>
<accession>A0A178IHT9</accession>
<keyword evidence="1" id="KW-0678">Repressor</keyword>
<dbReference type="Proteomes" id="UP000078486">
    <property type="component" value="Unassembled WGS sequence"/>
</dbReference>
<dbReference type="RefSeq" id="WP_068770602.1">
    <property type="nucleotide sequence ID" value="NZ_CP109796.1"/>
</dbReference>
<evidence type="ECO:0000256" key="1">
    <source>
        <dbReference type="ARBA" id="ARBA00022491"/>
    </source>
</evidence>
<organism evidence="6 7">
    <name type="scientific">Termitidicoccus mucosus</name>
    <dbReference type="NCBI Taxonomy" id="1184151"/>
    <lineage>
        <taxon>Bacteria</taxon>
        <taxon>Pseudomonadati</taxon>
        <taxon>Verrucomicrobiota</taxon>
        <taxon>Opitutia</taxon>
        <taxon>Opitutales</taxon>
        <taxon>Opitutaceae</taxon>
        <taxon>Termitidicoccus</taxon>
    </lineage>
</organism>
<evidence type="ECO:0000256" key="3">
    <source>
        <dbReference type="ARBA" id="ARBA00023125"/>
    </source>
</evidence>
<dbReference type="GO" id="GO:0003700">
    <property type="term" value="F:DNA-binding transcription factor activity"/>
    <property type="evidence" value="ECO:0007669"/>
    <property type="project" value="TreeGrafter"/>
</dbReference>
<sequence>MPRPTLQQIANIIGVTRATVSLALRSHPSIPKSTREKIVACAEKIGYRPNPLISALMVDLRSRSASRRWCSLAYVTPFPTATMDILPAARRYFEGAKKRAGDLGYDLVYFHYGEGALTDARMGKILYARNISGVLLSPGPKANYSITLPWQHICTATLGYTLQTPMLNRSVNHQFHTITMAIRKARHYGYKKLGLLLNDEDDEKTEHLLMAGFLAYQATLAPASRVPILYRDSISNTELKRWLSKYKPDALLVLRPSWVERIKSAGIKVPGDIALALLDRSDVHGDVAGVDQRPDLVGAAGIDLVTQDLITSNYGLPAAPKTVLTEGIWVDGATLPPIHQGD</sequence>
<dbReference type="EMBL" id="LRRQ01000089">
    <property type="protein sequence ID" value="OAM89543.1"/>
    <property type="molecule type" value="Genomic_DNA"/>
</dbReference>
<dbReference type="SUPFAM" id="SSF53822">
    <property type="entry name" value="Periplasmic binding protein-like I"/>
    <property type="match status" value="1"/>
</dbReference>
<dbReference type="Pfam" id="PF00356">
    <property type="entry name" value="LacI"/>
    <property type="match status" value="1"/>
</dbReference>
<reference evidence="6 7" key="1">
    <citation type="submission" date="2016-01" db="EMBL/GenBank/DDBJ databases">
        <title>High potential of lignocellulose degradation of a new Verrucomicrobia species.</title>
        <authorList>
            <person name="Wang Y."/>
            <person name="Shi Y."/>
            <person name="Qiu Z."/>
            <person name="Liu S."/>
            <person name="Yang H."/>
        </authorList>
    </citation>
    <scope>NUCLEOTIDE SEQUENCE [LARGE SCALE GENOMIC DNA]</scope>
    <source>
        <strain evidence="6 7">TSB47</strain>
    </source>
</reference>
<gene>
    <name evidence="6" type="ORF">AW736_12750</name>
</gene>